<keyword evidence="5" id="KW-1185">Reference proteome</keyword>
<dbReference type="SMART" id="SM00220">
    <property type="entry name" value="S_TKc"/>
    <property type="match status" value="1"/>
</dbReference>
<protein>
    <recommendedName>
        <fullName evidence="1">non-specific serine/threonine protein kinase</fullName>
        <ecNumber evidence="1">2.7.11.1</ecNumber>
    </recommendedName>
</protein>
<feature type="domain" description="Protein kinase" evidence="3">
    <location>
        <begin position="179"/>
        <end position="491"/>
    </location>
</feature>
<name>A0ABR1D8U2_NECAM</name>
<dbReference type="EMBL" id="JAVFWL010000004">
    <property type="protein sequence ID" value="KAK6746628.1"/>
    <property type="molecule type" value="Genomic_DNA"/>
</dbReference>
<dbReference type="PANTHER" id="PTHR11909">
    <property type="entry name" value="CASEIN KINASE-RELATED"/>
    <property type="match status" value="1"/>
</dbReference>
<dbReference type="InterPro" id="IPR000719">
    <property type="entry name" value="Prot_kinase_dom"/>
</dbReference>
<evidence type="ECO:0000313" key="4">
    <source>
        <dbReference type="EMBL" id="KAK6746628.1"/>
    </source>
</evidence>
<sequence length="491" mass="55427">MKNPGSNRSKSPARKEKPKKTPQKTPKKSKNDVKNKKSGASKKRTEEKKRKKKVSAIQEMSENKCVTEEEDSSSNDNECEENVTASEPPPPIPQALRVPSKKILPGATVASIAVPSWYTQRILEEERPDLTGKGGKFEMEATELDLLDRYVRERAELQMEDLIVTNDNYDEDDRRFIRYEIQLKYNEGRFSAVYIVSKQICHNNNVADANALYALKTGVRNGSSTFNIKMKRELRVLTQLTKAKASWAPILVDSGAVCDMPFIVMSLLDMNIEKLREMIGGKFRQSSTFYIAGEVLNALQQLHRMGFVHRDVKPTNICVGVGGLSSRVYLIDYGETVRIGKKIRYGTPDGYTLPFWSINCHRRKAATEKSDLESWFYTIADLFTPPIMTWRNELSEPDLMKAKEDFWADIQANMAQAPPVLLAVAECVQAKKIDYARLKQFIRAGLEQCVNLKKFTPEWVKGASVDTALATSVKKRNKNAQRSATPVAGTN</sequence>
<reference evidence="4 5" key="1">
    <citation type="submission" date="2023-08" db="EMBL/GenBank/DDBJ databases">
        <title>A Necator americanus chromosomal reference genome.</title>
        <authorList>
            <person name="Ilik V."/>
            <person name="Petrzelkova K.J."/>
            <person name="Pardy F."/>
            <person name="Fuh T."/>
            <person name="Niatou-Singa F.S."/>
            <person name="Gouil Q."/>
            <person name="Baker L."/>
            <person name="Ritchie M.E."/>
            <person name="Jex A.R."/>
            <person name="Gazzola D."/>
            <person name="Li H."/>
            <person name="Toshio Fujiwara R."/>
            <person name="Zhan B."/>
            <person name="Aroian R.V."/>
            <person name="Pafco B."/>
            <person name="Schwarz E.M."/>
        </authorList>
    </citation>
    <scope>NUCLEOTIDE SEQUENCE [LARGE SCALE GENOMIC DNA]</scope>
    <source>
        <strain evidence="4 5">Aroian</strain>
        <tissue evidence="4">Whole animal</tissue>
    </source>
</reference>
<dbReference type="Pfam" id="PF00069">
    <property type="entry name" value="Pkinase"/>
    <property type="match status" value="1"/>
</dbReference>
<feature type="region of interest" description="Disordered" evidence="2">
    <location>
        <begin position="1"/>
        <end position="94"/>
    </location>
</feature>
<dbReference type="EC" id="2.7.11.1" evidence="1"/>
<evidence type="ECO:0000313" key="5">
    <source>
        <dbReference type="Proteomes" id="UP001303046"/>
    </source>
</evidence>
<feature type="compositionally biased region" description="Acidic residues" evidence="2">
    <location>
        <begin position="68"/>
        <end position="81"/>
    </location>
</feature>
<evidence type="ECO:0000256" key="1">
    <source>
        <dbReference type="ARBA" id="ARBA00012513"/>
    </source>
</evidence>
<dbReference type="PROSITE" id="PS00108">
    <property type="entry name" value="PROTEIN_KINASE_ST"/>
    <property type="match status" value="1"/>
</dbReference>
<accession>A0ABR1D8U2</accession>
<dbReference type="Proteomes" id="UP001303046">
    <property type="component" value="Unassembled WGS sequence"/>
</dbReference>
<proteinExistence type="predicted"/>
<evidence type="ECO:0000259" key="3">
    <source>
        <dbReference type="PROSITE" id="PS50011"/>
    </source>
</evidence>
<organism evidence="4 5">
    <name type="scientific">Necator americanus</name>
    <name type="common">Human hookworm</name>
    <dbReference type="NCBI Taxonomy" id="51031"/>
    <lineage>
        <taxon>Eukaryota</taxon>
        <taxon>Metazoa</taxon>
        <taxon>Ecdysozoa</taxon>
        <taxon>Nematoda</taxon>
        <taxon>Chromadorea</taxon>
        <taxon>Rhabditida</taxon>
        <taxon>Rhabditina</taxon>
        <taxon>Rhabditomorpha</taxon>
        <taxon>Strongyloidea</taxon>
        <taxon>Ancylostomatidae</taxon>
        <taxon>Bunostominae</taxon>
        <taxon>Necator</taxon>
    </lineage>
</organism>
<evidence type="ECO:0000256" key="2">
    <source>
        <dbReference type="SAM" id="MobiDB-lite"/>
    </source>
</evidence>
<dbReference type="InterPro" id="IPR050235">
    <property type="entry name" value="CK1_Ser-Thr_kinase"/>
</dbReference>
<dbReference type="SUPFAM" id="SSF56112">
    <property type="entry name" value="Protein kinase-like (PK-like)"/>
    <property type="match status" value="1"/>
</dbReference>
<comment type="caution">
    <text evidence="4">The sequence shown here is derived from an EMBL/GenBank/DDBJ whole genome shotgun (WGS) entry which is preliminary data.</text>
</comment>
<gene>
    <name evidence="4" type="primary">Necator_chrIV.g13396</name>
    <name evidence="4" type="ORF">RB195_000105</name>
</gene>
<dbReference type="Gene3D" id="1.10.510.10">
    <property type="entry name" value="Transferase(Phosphotransferase) domain 1"/>
    <property type="match status" value="1"/>
</dbReference>
<feature type="compositionally biased region" description="Polar residues" evidence="2">
    <location>
        <begin position="1"/>
        <end position="10"/>
    </location>
</feature>
<dbReference type="InterPro" id="IPR008271">
    <property type="entry name" value="Ser/Thr_kinase_AS"/>
</dbReference>
<dbReference type="InterPro" id="IPR011009">
    <property type="entry name" value="Kinase-like_dom_sf"/>
</dbReference>
<dbReference type="PROSITE" id="PS50011">
    <property type="entry name" value="PROTEIN_KINASE_DOM"/>
    <property type="match status" value="1"/>
</dbReference>
<feature type="compositionally biased region" description="Basic residues" evidence="2">
    <location>
        <begin position="16"/>
        <end position="28"/>
    </location>
</feature>